<dbReference type="InterPro" id="IPR018727">
    <property type="entry name" value="DUF2267"/>
</dbReference>
<dbReference type="EMBL" id="FZNX01000001">
    <property type="protein sequence ID" value="SNR32705.1"/>
    <property type="molecule type" value="Genomic_DNA"/>
</dbReference>
<organism evidence="1 2">
    <name type="scientific">Lutibacter flavus</name>
    <dbReference type="NCBI Taxonomy" id="691689"/>
    <lineage>
        <taxon>Bacteria</taxon>
        <taxon>Pseudomonadati</taxon>
        <taxon>Bacteroidota</taxon>
        <taxon>Flavobacteriia</taxon>
        <taxon>Flavobacteriales</taxon>
        <taxon>Flavobacteriaceae</taxon>
        <taxon>Lutibacter</taxon>
    </lineage>
</organism>
<sequence>MSLNFNQFASEANSFMKLYAKELNLKDDKDKAGRILSSILHGLREIISTEESLQLIAQFPMFLKAVYVNGWTGRKKVRVKNMEEFLDLVRDFNGVTSINDLDNDDVAENYVNTTFIVLRKYISLGELEDIRTELPKDLKSMIYQNMMF</sequence>
<dbReference type="OrthoDB" id="1437314at2"/>
<proteinExistence type="predicted"/>
<reference evidence="2" key="1">
    <citation type="submission" date="2017-06" db="EMBL/GenBank/DDBJ databases">
        <authorList>
            <person name="Varghese N."/>
            <person name="Submissions S."/>
        </authorList>
    </citation>
    <scope>NUCLEOTIDE SEQUENCE [LARGE SCALE GENOMIC DNA]</scope>
    <source>
        <strain evidence="2">DSM 27993</strain>
    </source>
</reference>
<dbReference type="InterPro" id="IPR038282">
    <property type="entry name" value="DUF2267_sf"/>
</dbReference>
<name>A0A238VE91_9FLAO</name>
<dbReference type="Pfam" id="PF10025">
    <property type="entry name" value="DUF2267"/>
    <property type="match status" value="1"/>
</dbReference>
<dbReference type="RefSeq" id="WP_089376717.1">
    <property type="nucleotide sequence ID" value="NZ_FZNX01000001.1"/>
</dbReference>
<protein>
    <submittedName>
        <fullName evidence="1">Uncharacterized conserved protein, DUF2267 family</fullName>
    </submittedName>
</protein>
<evidence type="ECO:0000313" key="2">
    <source>
        <dbReference type="Proteomes" id="UP000198412"/>
    </source>
</evidence>
<accession>A0A238VE91</accession>
<dbReference type="Proteomes" id="UP000198412">
    <property type="component" value="Unassembled WGS sequence"/>
</dbReference>
<dbReference type="AlphaFoldDB" id="A0A238VE91"/>
<gene>
    <name evidence="1" type="ORF">SAMN04488111_0362</name>
</gene>
<evidence type="ECO:0000313" key="1">
    <source>
        <dbReference type="EMBL" id="SNR32705.1"/>
    </source>
</evidence>
<dbReference type="Gene3D" id="1.10.490.110">
    <property type="entry name" value="Uncharacterized conserved protein DUF2267"/>
    <property type="match status" value="1"/>
</dbReference>
<keyword evidence="2" id="KW-1185">Reference proteome</keyword>